<feature type="domain" description="GmrSD restriction endonucleases N-terminal" evidence="1">
    <location>
        <begin position="14"/>
        <end position="118"/>
    </location>
</feature>
<dbReference type="EMBL" id="SHNP01000013">
    <property type="protein sequence ID" value="MCX2975724.1"/>
    <property type="molecule type" value="Genomic_DNA"/>
</dbReference>
<reference evidence="2" key="1">
    <citation type="submission" date="2019-02" db="EMBL/GenBank/DDBJ databases">
        <authorList>
            <person name="Li S.-H."/>
        </authorList>
    </citation>
    <scope>NUCLEOTIDE SEQUENCE</scope>
    <source>
        <strain evidence="2">IMCC8485</strain>
    </source>
</reference>
<dbReference type="RefSeq" id="WP_279254345.1">
    <property type="nucleotide sequence ID" value="NZ_SHNP01000013.1"/>
</dbReference>
<dbReference type="Proteomes" id="UP001143307">
    <property type="component" value="Unassembled WGS sequence"/>
</dbReference>
<organism evidence="2 3">
    <name type="scientific">Candidatus Seongchinamella marina</name>
    <dbReference type="NCBI Taxonomy" id="2518990"/>
    <lineage>
        <taxon>Bacteria</taxon>
        <taxon>Pseudomonadati</taxon>
        <taxon>Pseudomonadota</taxon>
        <taxon>Gammaproteobacteria</taxon>
        <taxon>Cellvibrionales</taxon>
        <taxon>Halieaceae</taxon>
        <taxon>Seongchinamella</taxon>
    </lineage>
</organism>
<evidence type="ECO:0000313" key="3">
    <source>
        <dbReference type="Proteomes" id="UP001143307"/>
    </source>
</evidence>
<protein>
    <submittedName>
        <fullName evidence="2">DUF262 domain-containing protein</fullName>
    </submittedName>
</protein>
<name>A0ABT3T0S4_9GAMM</name>
<dbReference type="PANTHER" id="PTHR35149">
    <property type="entry name" value="SLL5132 PROTEIN"/>
    <property type="match status" value="1"/>
</dbReference>
<evidence type="ECO:0000259" key="1">
    <source>
        <dbReference type="Pfam" id="PF03235"/>
    </source>
</evidence>
<proteinExistence type="predicted"/>
<sequence length="142" mass="16352">MPSTFGGSHQTVFDFLSRSPHFIIPEYQREFSWSEDNVDQLIDDIAQGVSKLEKIQPVDDRRDSGSKFLGCIIHWDREAVSNEDFHPVTGINYISRVYELIDGQQRVSTITLLLCELYFQIERIIDRLCIPSATMVPNDLIC</sequence>
<dbReference type="PANTHER" id="PTHR35149:SF2">
    <property type="entry name" value="DUF262 DOMAIN-CONTAINING PROTEIN"/>
    <property type="match status" value="1"/>
</dbReference>
<gene>
    <name evidence="2" type="ORF">EYC87_19310</name>
</gene>
<accession>A0ABT3T0S4</accession>
<keyword evidence="3" id="KW-1185">Reference proteome</keyword>
<comment type="caution">
    <text evidence="2">The sequence shown here is derived from an EMBL/GenBank/DDBJ whole genome shotgun (WGS) entry which is preliminary data.</text>
</comment>
<evidence type="ECO:0000313" key="2">
    <source>
        <dbReference type="EMBL" id="MCX2975724.1"/>
    </source>
</evidence>
<dbReference type="Pfam" id="PF03235">
    <property type="entry name" value="GmrSD_N"/>
    <property type="match status" value="1"/>
</dbReference>
<dbReference type="InterPro" id="IPR004919">
    <property type="entry name" value="GmrSD_N"/>
</dbReference>